<dbReference type="NCBIfam" id="TIGR00229">
    <property type="entry name" value="sensory_box"/>
    <property type="match status" value="1"/>
</dbReference>
<name>Q2FSS9_METHJ</name>
<dbReference type="STRING" id="323259.Mhun_2686"/>
<dbReference type="Pfam" id="PF08448">
    <property type="entry name" value="PAS_4"/>
    <property type="match status" value="1"/>
</dbReference>
<dbReference type="HOGENOM" id="CLU_000445_14_0_2"/>
<dbReference type="Gene3D" id="3.30.450.20">
    <property type="entry name" value="PAS domain"/>
    <property type="match status" value="1"/>
</dbReference>
<reference evidence="5" key="1">
    <citation type="journal article" date="2016" name="Stand. Genomic Sci.">
        <title>Complete genome sequence of Methanospirillum hungatei type strain JF1.</title>
        <authorList>
            <person name="Gunsalus R.P."/>
            <person name="Cook L.E."/>
            <person name="Crable B."/>
            <person name="Rohlin L."/>
            <person name="McDonald E."/>
            <person name="Mouttaki H."/>
            <person name="Sieber J.R."/>
            <person name="Poweleit N."/>
            <person name="Zhou H."/>
            <person name="Lapidus A.L."/>
            <person name="Daligault H.E."/>
            <person name="Land M."/>
            <person name="Gilna P."/>
            <person name="Ivanova N."/>
            <person name="Kyrpides N."/>
            <person name="Culley D.E."/>
            <person name="McInerney M.J."/>
        </authorList>
    </citation>
    <scope>NUCLEOTIDE SEQUENCE [LARGE SCALE GENOMIC DNA]</scope>
    <source>
        <strain evidence="5">ATCC 27890 / DSM 864 / NBRC 100397 / JF-1</strain>
    </source>
</reference>
<dbReference type="SUPFAM" id="SSF52172">
    <property type="entry name" value="CheY-like"/>
    <property type="match status" value="1"/>
</dbReference>
<dbReference type="InterPro" id="IPR013656">
    <property type="entry name" value="PAS_4"/>
</dbReference>
<dbReference type="AlphaFoldDB" id="Q2FSS9"/>
<dbReference type="PANTHER" id="PTHR43228">
    <property type="entry name" value="TWO-COMPONENT RESPONSE REGULATOR"/>
    <property type="match status" value="1"/>
</dbReference>
<dbReference type="GeneID" id="32154841"/>
<dbReference type="Pfam" id="PF00072">
    <property type="entry name" value="Response_reg"/>
    <property type="match status" value="1"/>
</dbReference>
<dbReference type="Proteomes" id="UP000001941">
    <property type="component" value="Chromosome"/>
</dbReference>
<protein>
    <submittedName>
        <fullName evidence="4">PAS/PAC sensor protein</fullName>
    </submittedName>
</protein>
<dbReference type="CDD" id="cd17534">
    <property type="entry name" value="REC_DC-like"/>
    <property type="match status" value="1"/>
</dbReference>
<dbReference type="OrthoDB" id="8127at2157"/>
<dbReference type="InterPro" id="IPR052048">
    <property type="entry name" value="ST_Response_Regulator"/>
</dbReference>
<dbReference type="InParanoid" id="Q2FSS9"/>
<feature type="modified residue" description="4-aspartylphosphate" evidence="1">
    <location>
        <position position="56"/>
    </location>
</feature>
<dbReference type="InterPro" id="IPR000014">
    <property type="entry name" value="PAS"/>
</dbReference>
<gene>
    <name evidence="4" type="ordered locus">Mhun_2686</name>
</gene>
<dbReference type="EnsemblBacteria" id="ABD42381">
    <property type="protein sequence ID" value="ABD42381"/>
    <property type="gene ID" value="Mhun_2686"/>
</dbReference>
<dbReference type="KEGG" id="mhu:Mhun_2686"/>
<feature type="domain" description="Response regulatory" evidence="2">
    <location>
        <begin position="6"/>
        <end position="121"/>
    </location>
</feature>
<dbReference type="PROSITE" id="PS50113">
    <property type="entry name" value="PAC"/>
    <property type="match status" value="1"/>
</dbReference>
<dbReference type="eggNOG" id="arCOG06536">
    <property type="taxonomic scope" value="Archaea"/>
</dbReference>
<sequence>MNSATRILVVEDEFVTGLEIRARLEDLGYEVLDILDTGEEAVRKAGELRPDIMIMDITLRGEMTGIEAADTIRRDYNIPAIYLTAHSDEATVQKAVHSEPFGYLIKPLDERALHTTIRMALYKHAMDKALIEGEKRYRTIAELSEDLLFILNRDTSIAFLNSRALAFFHLPSENSPYPSLKEILPSDLYEKIAVQIQTVFEYGSSLHATHHFTYDGEDFWFDCSIVPIITADGVIQVIGQFHDVSALVRIEKEIEKKGLVQIEHNMEQFQILNDRIRNPLAIIMSLASLEDTKENIEIIEQVKRIDALVTQLDHGWVQSDAVRAFLLKHYGHGKPID</sequence>
<dbReference type="EMBL" id="CP000254">
    <property type="protein sequence ID" value="ABD42381.1"/>
    <property type="molecule type" value="Genomic_DNA"/>
</dbReference>
<evidence type="ECO:0000259" key="3">
    <source>
        <dbReference type="PROSITE" id="PS50113"/>
    </source>
</evidence>
<evidence type="ECO:0000259" key="2">
    <source>
        <dbReference type="PROSITE" id="PS50110"/>
    </source>
</evidence>
<accession>Q2FSS9</accession>
<dbReference type="CDD" id="cd00130">
    <property type="entry name" value="PAS"/>
    <property type="match status" value="1"/>
</dbReference>
<evidence type="ECO:0000256" key="1">
    <source>
        <dbReference type="PROSITE-ProRule" id="PRU00169"/>
    </source>
</evidence>
<feature type="domain" description="PAC" evidence="3">
    <location>
        <begin position="202"/>
        <end position="256"/>
    </location>
</feature>
<proteinExistence type="predicted"/>
<dbReference type="PROSITE" id="PS50110">
    <property type="entry name" value="RESPONSE_REGULATORY"/>
    <property type="match status" value="1"/>
</dbReference>
<dbReference type="SMART" id="SM00448">
    <property type="entry name" value="REC"/>
    <property type="match status" value="1"/>
</dbReference>
<dbReference type="SUPFAM" id="SSF55785">
    <property type="entry name" value="PYP-like sensor domain (PAS domain)"/>
    <property type="match status" value="1"/>
</dbReference>
<keyword evidence="1" id="KW-0597">Phosphoprotein</keyword>
<dbReference type="Gene3D" id="3.40.50.2300">
    <property type="match status" value="1"/>
</dbReference>
<evidence type="ECO:0000313" key="4">
    <source>
        <dbReference type="EMBL" id="ABD42381.1"/>
    </source>
</evidence>
<dbReference type="GO" id="GO:0000160">
    <property type="term" value="P:phosphorelay signal transduction system"/>
    <property type="evidence" value="ECO:0007669"/>
    <property type="project" value="InterPro"/>
</dbReference>
<keyword evidence="5" id="KW-1185">Reference proteome</keyword>
<evidence type="ECO:0000313" key="5">
    <source>
        <dbReference type="Proteomes" id="UP000001941"/>
    </source>
</evidence>
<dbReference type="RefSeq" id="WP_011449637.1">
    <property type="nucleotide sequence ID" value="NC_007796.1"/>
</dbReference>
<dbReference type="InterPro" id="IPR011006">
    <property type="entry name" value="CheY-like_superfamily"/>
</dbReference>
<organism evidence="4 5">
    <name type="scientific">Methanospirillum hungatei JF-1 (strain ATCC 27890 / DSM 864 / NBRC 100397 / JF-1)</name>
    <dbReference type="NCBI Taxonomy" id="323259"/>
    <lineage>
        <taxon>Archaea</taxon>
        <taxon>Methanobacteriati</taxon>
        <taxon>Methanobacteriota</taxon>
        <taxon>Stenosarchaea group</taxon>
        <taxon>Methanomicrobia</taxon>
        <taxon>Methanomicrobiales</taxon>
        <taxon>Methanospirillaceae</taxon>
        <taxon>Methanospirillum</taxon>
    </lineage>
</organism>
<dbReference type="InterPro" id="IPR035965">
    <property type="entry name" value="PAS-like_dom_sf"/>
</dbReference>
<dbReference type="InterPro" id="IPR000700">
    <property type="entry name" value="PAS-assoc_C"/>
</dbReference>
<dbReference type="PANTHER" id="PTHR43228:SF6">
    <property type="entry name" value="RESPONSE REGULATOR RECEIVER"/>
    <property type="match status" value="1"/>
</dbReference>
<dbReference type="InterPro" id="IPR001789">
    <property type="entry name" value="Sig_transdc_resp-reg_receiver"/>
</dbReference>